<dbReference type="RefSeq" id="WP_016661057.1">
    <property type="nucleotide sequence ID" value="NZ_KE340309.1"/>
</dbReference>
<dbReference type="PANTHER" id="PTHR22916">
    <property type="entry name" value="GLYCOSYLTRANSFERASE"/>
    <property type="match status" value="1"/>
</dbReference>
<name>S3YIY4_BACSE</name>
<dbReference type="PANTHER" id="PTHR22916:SF3">
    <property type="entry name" value="UDP-GLCNAC:BETAGAL BETA-1,3-N-ACETYLGLUCOSAMINYLTRANSFERASE-LIKE PROTEIN 1"/>
    <property type="match status" value="1"/>
</dbReference>
<organism evidence="2 3">
    <name type="scientific">Bacteroides stercoris CC31F</name>
    <dbReference type="NCBI Taxonomy" id="1073351"/>
    <lineage>
        <taxon>Bacteria</taxon>
        <taxon>Pseudomonadati</taxon>
        <taxon>Bacteroidota</taxon>
        <taxon>Bacteroidia</taxon>
        <taxon>Bacteroidales</taxon>
        <taxon>Bacteroidaceae</taxon>
        <taxon>Bacteroides</taxon>
    </lineage>
</organism>
<dbReference type="Proteomes" id="UP000014614">
    <property type="component" value="Unassembled WGS sequence"/>
</dbReference>
<dbReference type="PATRIC" id="fig|1073351.3.peg.508"/>
<sequence length="215" mass="24138">MVKVSIVIPVYNRKNFLTVCIKSLLAQSFEDFEICLVDDGSTDGTGLLCDELAEKDTRIRVLHVQNGGAAYARQKGVELATGEWVVFVDSDDTMPADALQRLFQATSEDTDIVVGFCRKKRLWGVNRLSPACYRKLLIKGRYNISATCGKLFRRTLFDEYTLRTPREIVMGEDMLMNLRLAFASSKPVRLVGGNSVYNYIQHGGNITHVFKLTAD</sequence>
<evidence type="ECO:0000313" key="3">
    <source>
        <dbReference type="Proteomes" id="UP000014614"/>
    </source>
</evidence>
<reference evidence="2 3" key="1">
    <citation type="submission" date="2013-05" db="EMBL/GenBank/DDBJ databases">
        <title>The Genome Sequence of Bacteroides stercoris CC31F.</title>
        <authorList>
            <consortium name="The Broad Institute Genomics Platform"/>
            <person name="Earl A."/>
            <person name="Ward D."/>
            <person name="Feldgarden M."/>
            <person name="Gevers D."/>
            <person name="Oliphant K."/>
            <person name="Allen-Vercoe E."/>
            <person name="Walker B."/>
            <person name="Young S."/>
            <person name="Zeng Q."/>
            <person name="Gargeya S."/>
            <person name="Fitzgerald M."/>
            <person name="Haas B."/>
            <person name="Abouelleil A."/>
            <person name="Allen A.W."/>
            <person name="Alvarado L."/>
            <person name="Arachchi H.M."/>
            <person name="Berlin A.M."/>
            <person name="Chapman S.B."/>
            <person name="Gainer-Dewar J."/>
            <person name="Goldberg J."/>
            <person name="Griggs A."/>
            <person name="Gujja S."/>
            <person name="Hansen M."/>
            <person name="Howarth C."/>
            <person name="Imamovic A."/>
            <person name="Ireland A."/>
            <person name="Larimer J."/>
            <person name="McCowan C."/>
            <person name="Murphy C."/>
            <person name="Pearson M."/>
            <person name="Poon T.W."/>
            <person name="Priest M."/>
            <person name="Roberts A."/>
            <person name="Saif S."/>
            <person name="Shea T."/>
            <person name="Sisk P."/>
            <person name="Sykes S."/>
            <person name="Wortman J."/>
            <person name="Nusbaum C."/>
            <person name="Birren B."/>
        </authorList>
    </citation>
    <scope>NUCLEOTIDE SEQUENCE [LARGE SCALE GENOMIC DNA]</scope>
    <source>
        <strain evidence="2 3">CC31F</strain>
    </source>
</reference>
<dbReference type="GO" id="GO:0016758">
    <property type="term" value="F:hexosyltransferase activity"/>
    <property type="evidence" value="ECO:0007669"/>
    <property type="project" value="UniProtKB-ARBA"/>
</dbReference>
<feature type="domain" description="Glycosyltransferase 2-like" evidence="1">
    <location>
        <begin position="5"/>
        <end position="120"/>
    </location>
</feature>
<dbReference type="SUPFAM" id="SSF53448">
    <property type="entry name" value="Nucleotide-diphospho-sugar transferases"/>
    <property type="match status" value="1"/>
</dbReference>
<dbReference type="Pfam" id="PF00535">
    <property type="entry name" value="Glycos_transf_2"/>
    <property type="match status" value="1"/>
</dbReference>
<dbReference type="InterPro" id="IPR029044">
    <property type="entry name" value="Nucleotide-diphossugar_trans"/>
</dbReference>
<dbReference type="EMBL" id="ATFP01000007">
    <property type="protein sequence ID" value="EPH21572.1"/>
    <property type="molecule type" value="Genomic_DNA"/>
</dbReference>
<evidence type="ECO:0000313" key="2">
    <source>
        <dbReference type="EMBL" id="EPH21572.1"/>
    </source>
</evidence>
<gene>
    <name evidence="2" type="ORF">HMPREF1181_00516</name>
</gene>
<dbReference type="Gene3D" id="3.90.550.10">
    <property type="entry name" value="Spore Coat Polysaccharide Biosynthesis Protein SpsA, Chain A"/>
    <property type="match status" value="1"/>
</dbReference>
<dbReference type="InterPro" id="IPR001173">
    <property type="entry name" value="Glyco_trans_2-like"/>
</dbReference>
<proteinExistence type="predicted"/>
<dbReference type="AlphaFoldDB" id="S3YIY4"/>
<evidence type="ECO:0000259" key="1">
    <source>
        <dbReference type="Pfam" id="PF00535"/>
    </source>
</evidence>
<protein>
    <recommendedName>
        <fullName evidence="1">Glycosyltransferase 2-like domain-containing protein</fullName>
    </recommendedName>
</protein>
<dbReference type="CDD" id="cd00761">
    <property type="entry name" value="Glyco_tranf_GTA_type"/>
    <property type="match status" value="1"/>
</dbReference>
<comment type="caution">
    <text evidence="2">The sequence shown here is derived from an EMBL/GenBank/DDBJ whole genome shotgun (WGS) entry which is preliminary data.</text>
</comment>
<dbReference type="OrthoDB" id="6307329at2"/>
<accession>S3YIY4</accession>
<dbReference type="HOGENOM" id="CLU_025996_25_4_10"/>